<dbReference type="AlphaFoldDB" id="A0A1L3GT88"/>
<evidence type="ECO:0000256" key="3">
    <source>
        <dbReference type="SAM" id="MobiDB-lite"/>
    </source>
</evidence>
<evidence type="ECO:0000313" key="5">
    <source>
        <dbReference type="EMBL" id="APG29142.1"/>
    </source>
</evidence>
<sequence>MNRKDLDITFFRASGPGGQKKNKTESAVRIKHLPTGMMVVATEERSQQRNLERALQRLEEKLQAKRRRPAKRIATRPGRAARERRLQQKRQRSEVKRGRKNWQE</sequence>
<comment type="similarity">
    <text evidence="1">Belongs to the prokaryotic/mitochondrial release factor family.</text>
</comment>
<dbReference type="GO" id="GO:0003747">
    <property type="term" value="F:translation release factor activity"/>
    <property type="evidence" value="ECO:0007669"/>
    <property type="project" value="InterPro"/>
</dbReference>
<dbReference type="InterPro" id="IPR050057">
    <property type="entry name" value="Prokaryotic/Mito_RF"/>
</dbReference>
<dbReference type="PANTHER" id="PTHR43804:SF7">
    <property type="entry name" value="LD18447P"/>
    <property type="match status" value="1"/>
</dbReference>
<dbReference type="Pfam" id="PF00472">
    <property type="entry name" value="RF-1"/>
    <property type="match status" value="1"/>
</dbReference>
<keyword evidence="6" id="KW-1185">Reference proteome</keyword>
<dbReference type="Proteomes" id="UP000182517">
    <property type="component" value="Chromosome"/>
</dbReference>
<gene>
    <name evidence="5" type="ORF">A7E78_13280</name>
</gene>
<feature type="compositionally biased region" description="Basic residues" evidence="3">
    <location>
        <begin position="64"/>
        <end position="74"/>
    </location>
</feature>
<name>A0A1L3GT88_9BACT</name>
<dbReference type="STRING" id="1842532.A7E78_13280"/>
<dbReference type="OrthoDB" id="9815709at2"/>
<dbReference type="SUPFAM" id="SSF75620">
    <property type="entry name" value="Release factor"/>
    <property type="match status" value="1"/>
</dbReference>
<protein>
    <submittedName>
        <fullName evidence="5">Peptidyl-tRNA hydrolase</fullName>
    </submittedName>
</protein>
<feature type="domain" description="Prokaryotic-type class I peptide chain release factors" evidence="4">
    <location>
        <begin position="2"/>
        <end position="99"/>
    </location>
</feature>
<evidence type="ECO:0000256" key="1">
    <source>
        <dbReference type="ARBA" id="ARBA00010835"/>
    </source>
</evidence>
<dbReference type="InterPro" id="IPR045853">
    <property type="entry name" value="Pep_chain_release_fac_I_sf"/>
</dbReference>
<organism evidence="5 6">
    <name type="scientific">Syntrophotalea acetylenivorans</name>
    <dbReference type="NCBI Taxonomy" id="1842532"/>
    <lineage>
        <taxon>Bacteria</taxon>
        <taxon>Pseudomonadati</taxon>
        <taxon>Thermodesulfobacteriota</taxon>
        <taxon>Desulfuromonadia</taxon>
        <taxon>Desulfuromonadales</taxon>
        <taxon>Syntrophotaleaceae</taxon>
        <taxon>Syntrophotalea</taxon>
    </lineage>
</organism>
<keyword evidence="5" id="KW-0378">Hydrolase</keyword>
<reference evidence="5 6" key="1">
    <citation type="journal article" date="2017" name="Genome Announc.">
        <title>Complete Genome Sequences of Two Acetylene-Fermenting Pelobacter acetylenicus Strains.</title>
        <authorList>
            <person name="Sutton J.M."/>
            <person name="Baesman S.M."/>
            <person name="Fierst J.L."/>
            <person name="Poret-Peterson A.T."/>
            <person name="Oremland R.S."/>
            <person name="Dunlap D.S."/>
            <person name="Akob D.M."/>
        </authorList>
    </citation>
    <scope>NUCLEOTIDE SEQUENCE [LARGE SCALE GENOMIC DNA]</scope>
    <source>
        <strain evidence="5 6">SFB93</strain>
    </source>
</reference>
<dbReference type="Gene3D" id="3.30.160.20">
    <property type="match status" value="1"/>
</dbReference>
<evidence type="ECO:0000313" key="6">
    <source>
        <dbReference type="Proteomes" id="UP000182517"/>
    </source>
</evidence>
<keyword evidence="2" id="KW-0488">Methylation</keyword>
<evidence type="ECO:0000259" key="4">
    <source>
        <dbReference type="Pfam" id="PF00472"/>
    </source>
</evidence>
<dbReference type="GO" id="GO:0016787">
    <property type="term" value="F:hydrolase activity"/>
    <property type="evidence" value="ECO:0007669"/>
    <property type="project" value="UniProtKB-KW"/>
</dbReference>
<accession>A0A1L3GT88</accession>
<feature type="region of interest" description="Disordered" evidence="3">
    <location>
        <begin position="1"/>
        <end position="26"/>
    </location>
</feature>
<dbReference type="EMBL" id="CP015519">
    <property type="protein sequence ID" value="APG29142.1"/>
    <property type="molecule type" value="Genomic_DNA"/>
</dbReference>
<dbReference type="InterPro" id="IPR000352">
    <property type="entry name" value="Pep_chain_release_fac_I"/>
</dbReference>
<feature type="region of interest" description="Disordered" evidence="3">
    <location>
        <begin position="61"/>
        <end position="104"/>
    </location>
</feature>
<evidence type="ECO:0000256" key="2">
    <source>
        <dbReference type="ARBA" id="ARBA00022481"/>
    </source>
</evidence>
<proteinExistence type="inferred from homology"/>
<dbReference type="KEGG" id="pef:A7E78_13280"/>
<feature type="compositionally biased region" description="Basic and acidic residues" evidence="3">
    <location>
        <begin position="80"/>
        <end position="104"/>
    </location>
</feature>
<dbReference type="PANTHER" id="PTHR43804">
    <property type="entry name" value="LD18447P"/>
    <property type="match status" value="1"/>
</dbReference>